<gene>
    <name evidence="5" type="ORF">NE663_08305</name>
</gene>
<keyword evidence="3 5" id="KW-0067">ATP-binding</keyword>
<dbReference type="RefSeq" id="WP_178199836.1">
    <property type="nucleotide sequence ID" value="NZ_CALVCM010000019.1"/>
</dbReference>
<dbReference type="InterPro" id="IPR003439">
    <property type="entry name" value="ABC_transporter-like_ATP-bd"/>
</dbReference>
<dbReference type="PROSITE" id="PS50893">
    <property type="entry name" value="ABC_TRANSPORTER_2"/>
    <property type="match status" value="1"/>
</dbReference>
<feature type="domain" description="ABC transporter" evidence="4">
    <location>
        <begin position="2"/>
        <end position="227"/>
    </location>
</feature>
<organism evidence="5 6">
    <name type="scientific">Massilicoli timonensis</name>
    <dbReference type="NCBI Taxonomy" id="2015901"/>
    <lineage>
        <taxon>Bacteria</taxon>
        <taxon>Bacillati</taxon>
        <taxon>Bacillota</taxon>
        <taxon>Erysipelotrichia</taxon>
        <taxon>Erysipelotrichales</taxon>
        <taxon>Erysipelotrichaceae</taxon>
        <taxon>Massilicoli</taxon>
    </lineage>
</organism>
<dbReference type="SMART" id="SM00382">
    <property type="entry name" value="AAA"/>
    <property type="match status" value="1"/>
</dbReference>
<dbReference type="InterPro" id="IPR027417">
    <property type="entry name" value="P-loop_NTPase"/>
</dbReference>
<evidence type="ECO:0000256" key="3">
    <source>
        <dbReference type="ARBA" id="ARBA00022840"/>
    </source>
</evidence>
<dbReference type="CDD" id="cd03230">
    <property type="entry name" value="ABC_DR_subfamily_A"/>
    <property type="match status" value="1"/>
</dbReference>
<dbReference type="GO" id="GO:0005524">
    <property type="term" value="F:ATP binding"/>
    <property type="evidence" value="ECO:0007669"/>
    <property type="project" value="UniProtKB-KW"/>
</dbReference>
<keyword evidence="6" id="KW-1185">Reference proteome</keyword>
<dbReference type="Pfam" id="PF00005">
    <property type="entry name" value="ABC_tran"/>
    <property type="match status" value="1"/>
</dbReference>
<dbReference type="Proteomes" id="UP001524435">
    <property type="component" value="Unassembled WGS sequence"/>
</dbReference>
<dbReference type="InterPro" id="IPR051782">
    <property type="entry name" value="ABC_Transporter_VariousFunc"/>
</dbReference>
<protein>
    <submittedName>
        <fullName evidence="5">ABC transporter ATP-binding protein</fullName>
    </submittedName>
</protein>
<proteinExistence type="predicted"/>
<evidence type="ECO:0000256" key="2">
    <source>
        <dbReference type="ARBA" id="ARBA00022741"/>
    </source>
</evidence>
<accession>A0ABT1SML1</accession>
<keyword evidence="1" id="KW-0813">Transport</keyword>
<dbReference type="SUPFAM" id="SSF52540">
    <property type="entry name" value="P-loop containing nucleoside triphosphate hydrolases"/>
    <property type="match status" value="1"/>
</dbReference>
<sequence length="235" mass="26308">MIEVRHLTKTYGKLKAVDDVNLCAKPGEITVLLGPNGAGKSTTIKSIAALLKYEGEIKICGHDNHSVAAKKLFGYIPEAPVLYDILTVAEHVRFIANAYRVEHYEEKMVQYLELFDLSDKKDKMAKELSKGMKQKLSMMLALIISPQALLVDEPMVGLDPASIEDTLRLFVKLKEQGVSILISTHIIDVIDEIWDDAYIMDHGKIVQTLKRTELKEQSLKEVFFACVGEHHESAA</sequence>
<comment type="caution">
    <text evidence="5">The sequence shown here is derived from an EMBL/GenBank/DDBJ whole genome shotgun (WGS) entry which is preliminary data.</text>
</comment>
<dbReference type="InterPro" id="IPR003593">
    <property type="entry name" value="AAA+_ATPase"/>
</dbReference>
<evidence type="ECO:0000256" key="1">
    <source>
        <dbReference type="ARBA" id="ARBA00022448"/>
    </source>
</evidence>
<evidence type="ECO:0000313" key="6">
    <source>
        <dbReference type="Proteomes" id="UP001524435"/>
    </source>
</evidence>
<keyword evidence="2" id="KW-0547">Nucleotide-binding</keyword>
<evidence type="ECO:0000259" key="4">
    <source>
        <dbReference type="PROSITE" id="PS50893"/>
    </source>
</evidence>
<dbReference type="Gene3D" id="3.40.50.300">
    <property type="entry name" value="P-loop containing nucleotide triphosphate hydrolases"/>
    <property type="match status" value="1"/>
</dbReference>
<evidence type="ECO:0000313" key="5">
    <source>
        <dbReference type="EMBL" id="MCQ5122258.1"/>
    </source>
</evidence>
<name>A0ABT1SML1_9FIRM</name>
<reference evidence="5 6" key="1">
    <citation type="submission" date="2022-06" db="EMBL/GenBank/DDBJ databases">
        <title>Isolation of gut microbiota from human fecal samples.</title>
        <authorList>
            <person name="Pamer E.G."/>
            <person name="Barat B."/>
            <person name="Waligurski E."/>
            <person name="Medina S."/>
            <person name="Paddock L."/>
            <person name="Mostad J."/>
        </authorList>
    </citation>
    <scope>NUCLEOTIDE SEQUENCE [LARGE SCALE GENOMIC DNA]</scope>
    <source>
        <strain evidence="5 6">DFI.6.1</strain>
    </source>
</reference>
<dbReference type="PANTHER" id="PTHR42939">
    <property type="entry name" value="ABC TRANSPORTER ATP-BINDING PROTEIN ALBC-RELATED"/>
    <property type="match status" value="1"/>
</dbReference>
<dbReference type="EMBL" id="JANGCH010000011">
    <property type="protein sequence ID" value="MCQ5122258.1"/>
    <property type="molecule type" value="Genomic_DNA"/>
</dbReference>
<dbReference type="PANTHER" id="PTHR42939:SF1">
    <property type="entry name" value="ABC TRANSPORTER ATP-BINDING PROTEIN ALBC-RELATED"/>
    <property type="match status" value="1"/>
</dbReference>